<dbReference type="Gene3D" id="1.10.8.10">
    <property type="entry name" value="DNA helicase RuvA subunit, C-terminal domain"/>
    <property type="match status" value="1"/>
</dbReference>
<dbReference type="SMART" id="SM01407">
    <property type="entry name" value="NAC"/>
    <property type="match status" value="1"/>
</dbReference>
<dbReference type="AlphaFoldDB" id="A0A7J8JI68"/>
<keyword evidence="4" id="KW-1185">Reference proteome</keyword>
<reference evidence="3 4" key="1">
    <citation type="journal article" date="2020" name="Nature">
        <title>Six reference-quality genomes reveal evolution of bat adaptations.</title>
        <authorList>
            <person name="Jebb D."/>
            <person name="Huang Z."/>
            <person name="Pippel M."/>
            <person name="Hughes G.M."/>
            <person name="Lavrichenko K."/>
            <person name="Devanna P."/>
            <person name="Winkler S."/>
            <person name="Jermiin L.S."/>
            <person name="Skirmuntt E.C."/>
            <person name="Katzourakis A."/>
            <person name="Burkitt-Gray L."/>
            <person name="Ray D.A."/>
            <person name="Sullivan K.A.M."/>
            <person name="Roscito J.G."/>
            <person name="Kirilenko B.M."/>
            <person name="Davalos L.M."/>
            <person name="Corthals A.P."/>
            <person name="Power M.L."/>
            <person name="Jones G."/>
            <person name="Ransome R.D."/>
            <person name="Dechmann D.K.N."/>
            <person name="Locatelli A.G."/>
            <person name="Puechmaille S.J."/>
            <person name="Fedrigo O."/>
            <person name="Jarvis E.D."/>
            <person name="Hiller M."/>
            <person name="Vernes S.C."/>
            <person name="Myers E.W."/>
            <person name="Teeling E.C."/>
        </authorList>
    </citation>
    <scope>NUCLEOTIDE SEQUENCE [LARGE SCALE GENOMIC DNA]</scope>
    <source>
        <strain evidence="3">MRouAeg1</strain>
        <tissue evidence="3">Muscle</tissue>
    </source>
</reference>
<dbReference type="Gene3D" id="2.20.70.30">
    <property type="entry name" value="Nascent polypeptide-associated complex domain"/>
    <property type="match status" value="1"/>
</dbReference>
<dbReference type="Proteomes" id="UP000593571">
    <property type="component" value="Unassembled WGS sequence"/>
</dbReference>
<evidence type="ECO:0000259" key="2">
    <source>
        <dbReference type="PROSITE" id="PS51151"/>
    </source>
</evidence>
<dbReference type="EMBL" id="JACASE010000002">
    <property type="protein sequence ID" value="KAF6496594.1"/>
    <property type="molecule type" value="Genomic_DNA"/>
</dbReference>
<protein>
    <submittedName>
        <fullName evidence="3">Nascent polypeptide associated complex subunit alpha</fullName>
    </submittedName>
</protein>
<name>A0A7J8JI68_ROUAE</name>
<dbReference type="FunFam" id="2.20.70.30:FF:000002">
    <property type="entry name" value="Nascent polypeptide-associated complex (NAC), alpha subunit"/>
    <property type="match status" value="1"/>
</dbReference>
<feature type="compositionally biased region" description="Low complexity" evidence="1">
    <location>
        <begin position="166"/>
        <end position="182"/>
    </location>
</feature>
<evidence type="ECO:0000256" key="1">
    <source>
        <dbReference type="SAM" id="MobiDB-lite"/>
    </source>
</evidence>
<gene>
    <name evidence="3" type="ORF">HJG63_013876</name>
</gene>
<dbReference type="CDD" id="cd22054">
    <property type="entry name" value="NAC_NACA"/>
    <property type="match status" value="1"/>
</dbReference>
<feature type="compositionally biased region" description="Low complexity" evidence="1">
    <location>
        <begin position="676"/>
        <end position="687"/>
    </location>
</feature>
<proteinExistence type="predicted"/>
<dbReference type="InterPro" id="IPR044034">
    <property type="entry name" value="NAC-like_UBA"/>
</dbReference>
<feature type="region of interest" description="Disordered" evidence="1">
    <location>
        <begin position="650"/>
        <end position="808"/>
    </location>
</feature>
<feature type="region of interest" description="Disordered" evidence="1">
    <location>
        <begin position="150"/>
        <end position="210"/>
    </location>
</feature>
<comment type="caution">
    <text evidence="3">The sequence shown here is derived from an EMBL/GenBank/DDBJ whole genome shotgun (WGS) entry which is preliminary data.</text>
</comment>
<dbReference type="FunFam" id="1.10.8.10:FF:000006">
    <property type="entry name" value="Putative nascent polypeptide-associated complex subunit alpha"/>
    <property type="match status" value="1"/>
</dbReference>
<accession>A0A7J8JI68</accession>
<dbReference type="Pfam" id="PF01849">
    <property type="entry name" value="NAC"/>
    <property type="match status" value="1"/>
</dbReference>
<dbReference type="InterPro" id="IPR016641">
    <property type="entry name" value="EGD2/NACA0like"/>
</dbReference>
<feature type="region of interest" description="Disordered" evidence="1">
    <location>
        <begin position="37"/>
        <end position="83"/>
    </location>
</feature>
<dbReference type="CDD" id="cd14415">
    <property type="entry name" value="UBA_NACA_NACP1"/>
    <property type="match status" value="1"/>
</dbReference>
<dbReference type="PROSITE" id="PS51151">
    <property type="entry name" value="NAC_AB"/>
    <property type="match status" value="1"/>
</dbReference>
<organism evidence="3 4">
    <name type="scientific">Rousettus aegyptiacus</name>
    <name type="common">Egyptian fruit bat</name>
    <name type="synonym">Pteropus aegyptiacus</name>
    <dbReference type="NCBI Taxonomy" id="9407"/>
    <lineage>
        <taxon>Eukaryota</taxon>
        <taxon>Metazoa</taxon>
        <taxon>Chordata</taxon>
        <taxon>Craniata</taxon>
        <taxon>Vertebrata</taxon>
        <taxon>Euteleostomi</taxon>
        <taxon>Mammalia</taxon>
        <taxon>Eutheria</taxon>
        <taxon>Laurasiatheria</taxon>
        <taxon>Chiroptera</taxon>
        <taxon>Yinpterochiroptera</taxon>
        <taxon>Pteropodoidea</taxon>
        <taxon>Pteropodidae</taxon>
        <taxon>Rousettinae</taxon>
        <taxon>Rousettus</taxon>
    </lineage>
</organism>
<feature type="region of interest" description="Disordered" evidence="1">
    <location>
        <begin position="537"/>
        <end position="591"/>
    </location>
</feature>
<feature type="compositionally biased region" description="Low complexity" evidence="1">
    <location>
        <begin position="771"/>
        <end position="784"/>
    </location>
</feature>
<feature type="region of interest" description="Disordered" evidence="1">
    <location>
        <begin position="1"/>
        <end position="22"/>
    </location>
</feature>
<feature type="compositionally biased region" description="Polar residues" evidence="1">
    <location>
        <begin position="60"/>
        <end position="76"/>
    </location>
</feature>
<feature type="region of interest" description="Disordered" evidence="1">
    <location>
        <begin position="256"/>
        <end position="282"/>
    </location>
</feature>
<dbReference type="InterPro" id="IPR038187">
    <property type="entry name" value="NAC_A/B_dom_sf"/>
</dbReference>
<feature type="compositionally biased region" description="Polar residues" evidence="1">
    <location>
        <begin position="538"/>
        <end position="549"/>
    </location>
</feature>
<dbReference type="InterPro" id="IPR002715">
    <property type="entry name" value="Nas_poly-pep-assoc_cplx_dom"/>
</dbReference>
<dbReference type="Pfam" id="PF19026">
    <property type="entry name" value="UBA_HYPK"/>
    <property type="match status" value="1"/>
</dbReference>
<feature type="compositionally biased region" description="Low complexity" evidence="1">
    <location>
        <begin position="650"/>
        <end position="666"/>
    </location>
</feature>
<dbReference type="PANTHER" id="PTHR21713">
    <property type="entry name" value="NASCENT POLYPEPTIDE ASSOCIATED COMPLEX ALPHA SUBUNIT-RELATED"/>
    <property type="match status" value="1"/>
</dbReference>
<feature type="domain" description="NAC-A/B" evidence="2">
    <location>
        <begin position="797"/>
        <end position="862"/>
    </location>
</feature>
<feature type="compositionally biased region" description="Acidic residues" evidence="1">
    <location>
        <begin position="756"/>
        <end position="769"/>
    </location>
</feature>
<sequence>MPGEATETVPATEQELPQPQAETALLPVSSSLSVTAALGQPEPTLPPSSFLAPQQCPMATPNQPSPFLSPSATASTPFEAPFPQSFSGTALPFGAAPDTPSFLPNLVGPPISPAALALASPMITPTLKGAHSSSAPLALVALAPHSVQKSSAYPSNPLSSPPSVPMPESASVSSLSAPIASSEPKVSPVQASSQAIPNPKGTPIPPGTVSAVPSNLITPLASEQSGVASCAQIPPVTPLAITSSQAKATAISSSLTSPQNPLSLSLKGPLSPPATLSLSTQSAPVAPSVPPVFLTSPGSHLAPLHQSCVGSAIQPVGQTGANVLSDSIMNTISVDHASIGASYPSQRSVIPPLPSRNEVVPDAVAAFPVEAPASPLALSVDKGPSTITGIASYSPSGSSNAAVSFPLPPTPSLILKGSPDASVQQPLVAQISPGSPGSPGSKEAPVSSIGTTSLVMTNPSTISAVPTTLEVATCVSPPISSGPISSKDSVSYTALAMAPVAPKELPTPQVTTTLGIPVFPLLVSEDPKSLSASLLVKSPTQKDPQTVSASPVGAPIPPVQVGLPTKKDPTLLPLSLAPPKNTPSLQSTSSSLEVSLPPEAILAKKSIVEPLPVAKPAFVATFPLESAATSGVIPTTTATAASEKVLPKAGSASLSPAPTPSVSLPLAPSPVPPLLPKQQPLPSSPGLVLESPCKPSAPADEDELPPLIPPDPISGGVPFQSVLINMPTPKPAGIPAPTPSAKQPVLKNNKGSGTESDSDESVPELEEQDSTQATTQQAQLAAAAEIDEEPVSKAKQSRSEKKARKAMSKLGLRQVTGVTRVTIRKSKNILFVITKPDVYKSPASDTYIVFGEAKIEDLSQQAQLAAAEKFKVQGEAVSNIQENTQTPTVQEESEEEEVDETGVEVKDIELVMSQANVSRAKAVRALKNNSNDIVNAIMELTM</sequence>
<dbReference type="GO" id="GO:0005854">
    <property type="term" value="C:nascent polypeptide-associated complex"/>
    <property type="evidence" value="ECO:0007669"/>
    <property type="project" value="InterPro"/>
</dbReference>
<feature type="compositionally biased region" description="Polar residues" evidence="1">
    <location>
        <begin position="9"/>
        <end position="21"/>
    </location>
</feature>
<feature type="compositionally biased region" description="Pro residues" evidence="1">
    <location>
        <begin position="728"/>
        <end position="738"/>
    </location>
</feature>
<evidence type="ECO:0000313" key="4">
    <source>
        <dbReference type="Proteomes" id="UP000593571"/>
    </source>
</evidence>
<evidence type="ECO:0000313" key="3">
    <source>
        <dbReference type="EMBL" id="KAF6496594.1"/>
    </source>
</evidence>